<dbReference type="RefSeq" id="WP_377523275.1">
    <property type="nucleotide sequence ID" value="NZ_JBHTLD010000026.1"/>
</dbReference>
<dbReference type="InterPro" id="IPR025345">
    <property type="entry name" value="DUF4249"/>
</dbReference>
<dbReference type="Proteomes" id="UP001597094">
    <property type="component" value="Unassembled WGS sequence"/>
</dbReference>
<accession>A0ABW3SN04</accession>
<comment type="caution">
    <text evidence="1">The sequence shown here is derived from an EMBL/GenBank/DDBJ whole genome shotgun (WGS) entry which is preliminary data.</text>
</comment>
<organism evidence="1 2">
    <name type="scientific">Pontibacter rugosus</name>
    <dbReference type="NCBI Taxonomy" id="1745966"/>
    <lineage>
        <taxon>Bacteria</taxon>
        <taxon>Pseudomonadati</taxon>
        <taxon>Bacteroidota</taxon>
        <taxon>Cytophagia</taxon>
        <taxon>Cytophagales</taxon>
        <taxon>Hymenobacteraceae</taxon>
        <taxon>Pontibacter</taxon>
    </lineage>
</organism>
<name>A0ABW3SN04_9BACT</name>
<protein>
    <submittedName>
        <fullName evidence="1">DUF4249 domain-containing protein</fullName>
    </submittedName>
</protein>
<evidence type="ECO:0000313" key="2">
    <source>
        <dbReference type="Proteomes" id="UP001597094"/>
    </source>
</evidence>
<sequence>MDIKNGEERKHLVIEGTFTNEASLNYVKLSYSQPYSFPYNQFEEEAQVYVVNQEGETVFFAYDQAGYYYPIGGNETGGIVGHTYTLNIAVGSKVYQSVPVVLKEPIAIDSVHFEVDEQSYAFQGEKEKKLLEGYNVLVDYKDPGGEKNYMRWSFASQYAIFTQPWAYINPTTGLPAPKDCCMLCYSAEKFEQLKVTDDRLTNGRKVINQNVLFIPFNRYLGVKNKLKIYQYSITSEAYDFFRILEQQKESTGTVFDPPPAEVKGNVFNVSDNEEKVIGFFDVAGVSTKEVVILKEDIEYRMRPFIFPDDCRVIRGVTTNPPPGW</sequence>
<dbReference type="Pfam" id="PF14054">
    <property type="entry name" value="DUF4249"/>
    <property type="match status" value="1"/>
</dbReference>
<keyword evidence="2" id="KW-1185">Reference proteome</keyword>
<reference evidence="2" key="1">
    <citation type="journal article" date="2019" name="Int. J. Syst. Evol. Microbiol.">
        <title>The Global Catalogue of Microorganisms (GCM) 10K type strain sequencing project: providing services to taxonomists for standard genome sequencing and annotation.</title>
        <authorList>
            <consortium name="The Broad Institute Genomics Platform"/>
            <consortium name="The Broad Institute Genome Sequencing Center for Infectious Disease"/>
            <person name="Wu L."/>
            <person name="Ma J."/>
        </authorList>
    </citation>
    <scope>NUCLEOTIDE SEQUENCE [LARGE SCALE GENOMIC DNA]</scope>
    <source>
        <strain evidence="2">JCM 31319</strain>
    </source>
</reference>
<dbReference type="EMBL" id="JBHTLD010000026">
    <property type="protein sequence ID" value="MFD1185521.1"/>
    <property type="molecule type" value="Genomic_DNA"/>
</dbReference>
<proteinExistence type="predicted"/>
<gene>
    <name evidence="1" type="ORF">ACFQ2O_04810</name>
</gene>
<evidence type="ECO:0000313" key="1">
    <source>
        <dbReference type="EMBL" id="MFD1185521.1"/>
    </source>
</evidence>